<dbReference type="InterPro" id="IPR050832">
    <property type="entry name" value="Bact_Acetyltransf"/>
</dbReference>
<sequence>MNIVKLNTENVDRIVPIFDEYRVYFNKTSNTTDAQKFLENNLKNGLSTIFIAEDNDKVIGFVQLYTVLSSLEMSDKLILNDLFLTSEARGQRIGEKLMNKAFEYARSQGYKNISLETHKTNIGGNKLYKKMGMTLDETHNYYSLKL</sequence>
<dbReference type="PANTHER" id="PTHR43877">
    <property type="entry name" value="AMINOALKYLPHOSPHONATE N-ACETYLTRANSFERASE-RELATED-RELATED"/>
    <property type="match status" value="1"/>
</dbReference>
<evidence type="ECO:0000256" key="1">
    <source>
        <dbReference type="ARBA" id="ARBA00022679"/>
    </source>
</evidence>
<dbReference type="Proteomes" id="UP000242084">
    <property type="component" value="Chromosome 1"/>
</dbReference>
<gene>
    <name evidence="4" type="ORF">SAMEA4384403_00572</name>
</gene>
<keyword evidence="5" id="KW-1185">Reference proteome</keyword>
<reference evidence="4 5" key="1">
    <citation type="submission" date="2017-06" db="EMBL/GenBank/DDBJ databases">
        <authorList>
            <consortium name="Pathogen Informatics"/>
        </authorList>
    </citation>
    <scope>NUCLEOTIDE SEQUENCE [LARGE SCALE GENOMIC DNA]</scope>
    <source>
        <strain evidence="4 5">NCTC13839</strain>
    </source>
</reference>
<evidence type="ECO:0000259" key="3">
    <source>
        <dbReference type="PROSITE" id="PS51186"/>
    </source>
</evidence>
<dbReference type="InterPro" id="IPR000182">
    <property type="entry name" value="GNAT_dom"/>
</dbReference>
<accession>A0A239YMM7</accession>
<dbReference type="RefSeq" id="WP_095086452.1">
    <property type="nucleotide sequence ID" value="NZ_BMDM01000003.1"/>
</dbReference>
<dbReference type="GO" id="GO:0016747">
    <property type="term" value="F:acyltransferase activity, transferring groups other than amino-acyl groups"/>
    <property type="evidence" value="ECO:0007669"/>
    <property type="project" value="InterPro"/>
</dbReference>
<dbReference type="KEGG" id="sste:SAMEA4384403_0572"/>
<dbReference type="PROSITE" id="PS51186">
    <property type="entry name" value="GNAT"/>
    <property type="match status" value="1"/>
</dbReference>
<dbReference type="Pfam" id="PF00583">
    <property type="entry name" value="Acetyltransf_1"/>
    <property type="match status" value="1"/>
</dbReference>
<protein>
    <submittedName>
        <fullName evidence="4">Ribosomal-protein-S18p-alanine acetyltransferase</fullName>
    </submittedName>
</protein>
<keyword evidence="2" id="KW-0012">Acyltransferase</keyword>
<name>A0A239YMM7_9STAP</name>
<evidence type="ECO:0000256" key="2">
    <source>
        <dbReference type="ARBA" id="ARBA00023315"/>
    </source>
</evidence>
<dbReference type="PANTHER" id="PTHR43877:SF2">
    <property type="entry name" value="AMINOALKYLPHOSPHONATE N-ACETYLTRANSFERASE-RELATED"/>
    <property type="match status" value="1"/>
</dbReference>
<dbReference type="Gene3D" id="3.40.630.30">
    <property type="match status" value="1"/>
</dbReference>
<feature type="domain" description="N-acetyltransferase" evidence="3">
    <location>
        <begin position="1"/>
        <end position="146"/>
    </location>
</feature>
<dbReference type="EMBL" id="LT906462">
    <property type="protein sequence ID" value="SNV59656.1"/>
    <property type="molecule type" value="Genomic_DNA"/>
</dbReference>
<evidence type="ECO:0000313" key="4">
    <source>
        <dbReference type="EMBL" id="SNV59656.1"/>
    </source>
</evidence>
<organism evidence="4 5">
    <name type="scientific">Mammaliicoccus stepanovicii</name>
    <dbReference type="NCBI Taxonomy" id="643214"/>
    <lineage>
        <taxon>Bacteria</taxon>
        <taxon>Bacillati</taxon>
        <taxon>Bacillota</taxon>
        <taxon>Bacilli</taxon>
        <taxon>Bacillales</taxon>
        <taxon>Staphylococcaceae</taxon>
        <taxon>Mammaliicoccus</taxon>
    </lineage>
</organism>
<dbReference type="OrthoDB" id="9792929at2"/>
<dbReference type="CDD" id="cd04301">
    <property type="entry name" value="NAT_SF"/>
    <property type="match status" value="1"/>
</dbReference>
<dbReference type="SUPFAM" id="SSF55729">
    <property type="entry name" value="Acyl-CoA N-acyltransferases (Nat)"/>
    <property type="match status" value="1"/>
</dbReference>
<dbReference type="InterPro" id="IPR016181">
    <property type="entry name" value="Acyl_CoA_acyltransferase"/>
</dbReference>
<evidence type="ECO:0000313" key="5">
    <source>
        <dbReference type="Proteomes" id="UP000242084"/>
    </source>
</evidence>
<dbReference type="AlphaFoldDB" id="A0A239YMM7"/>
<proteinExistence type="predicted"/>
<keyword evidence="1 4" id="KW-0808">Transferase</keyword>